<accession>A0A319EPK8</accession>
<dbReference type="Gene3D" id="1.10.150.240">
    <property type="entry name" value="Putative phosphatase, domain 2"/>
    <property type="match status" value="1"/>
</dbReference>
<dbReference type="InterPro" id="IPR023214">
    <property type="entry name" value="HAD_sf"/>
</dbReference>
<keyword evidence="3" id="KW-1185">Reference proteome</keyword>
<dbReference type="InterPro" id="IPR006439">
    <property type="entry name" value="HAD-SF_hydro_IA"/>
</dbReference>
<dbReference type="InterPro" id="IPR023198">
    <property type="entry name" value="PGP-like_dom2"/>
</dbReference>
<dbReference type="VEuPathDB" id="FungiDB:BO78DRAFT_468240"/>
<keyword evidence="1" id="KW-0378">Hydrolase</keyword>
<evidence type="ECO:0000313" key="3">
    <source>
        <dbReference type="Proteomes" id="UP000248423"/>
    </source>
</evidence>
<evidence type="ECO:0000256" key="1">
    <source>
        <dbReference type="ARBA" id="ARBA00022801"/>
    </source>
</evidence>
<dbReference type="EMBL" id="KZ826332">
    <property type="protein sequence ID" value="PYI08728.1"/>
    <property type="molecule type" value="Genomic_DNA"/>
</dbReference>
<dbReference type="InterPro" id="IPR036412">
    <property type="entry name" value="HAD-like_sf"/>
</dbReference>
<dbReference type="Pfam" id="PF00702">
    <property type="entry name" value="Hydrolase"/>
    <property type="match status" value="1"/>
</dbReference>
<dbReference type="SUPFAM" id="SSF56784">
    <property type="entry name" value="HAD-like"/>
    <property type="match status" value="1"/>
</dbReference>
<dbReference type="Gene3D" id="3.40.50.1000">
    <property type="entry name" value="HAD superfamily/HAD-like"/>
    <property type="match status" value="1"/>
</dbReference>
<proteinExistence type="predicted"/>
<dbReference type="STRING" id="1448318.A0A319EPK8"/>
<reference evidence="2 3" key="1">
    <citation type="submission" date="2018-02" db="EMBL/GenBank/DDBJ databases">
        <title>The genomes of Aspergillus section Nigri reveals drivers in fungal speciation.</title>
        <authorList>
            <consortium name="DOE Joint Genome Institute"/>
            <person name="Vesth T.C."/>
            <person name="Nybo J."/>
            <person name="Theobald S."/>
            <person name="Brandl J."/>
            <person name="Frisvad J.C."/>
            <person name="Nielsen K.F."/>
            <person name="Lyhne E.K."/>
            <person name="Kogle M.E."/>
            <person name="Kuo A."/>
            <person name="Riley R."/>
            <person name="Clum A."/>
            <person name="Nolan M."/>
            <person name="Lipzen A."/>
            <person name="Salamov A."/>
            <person name="Henrissat B."/>
            <person name="Wiebenga A."/>
            <person name="De vries R.P."/>
            <person name="Grigoriev I.V."/>
            <person name="Mortensen U.H."/>
            <person name="Andersen M.R."/>
            <person name="Baker S.E."/>
        </authorList>
    </citation>
    <scope>NUCLEOTIDE SEQUENCE [LARGE SCALE GENOMIC DNA]</scope>
    <source>
        <strain evidence="2 3">CBS 121057</strain>
    </source>
</reference>
<protein>
    <submittedName>
        <fullName evidence="2">2-haloalkanoic acid dehalogenase</fullName>
    </submittedName>
</protein>
<gene>
    <name evidence="2" type="ORF">BO78DRAFT_468240</name>
</gene>
<organism evidence="2 3">
    <name type="scientific">Aspergillus sclerotiicarbonarius (strain CBS 121057 / IBT 28362)</name>
    <dbReference type="NCBI Taxonomy" id="1448318"/>
    <lineage>
        <taxon>Eukaryota</taxon>
        <taxon>Fungi</taxon>
        <taxon>Dikarya</taxon>
        <taxon>Ascomycota</taxon>
        <taxon>Pezizomycotina</taxon>
        <taxon>Eurotiomycetes</taxon>
        <taxon>Eurotiomycetidae</taxon>
        <taxon>Eurotiales</taxon>
        <taxon>Aspergillaceae</taxon>
        <taxon>Aspergillus</taxon>
        <taxon>Aspergillus subgen. Circumdati</taxon>
    </lineage>
</organism>
<dbReference type="GO" id="GO:0016791">
    <property type="term" value="F:phosphatase activity"/>
    <property type="evidence" value="ECO:0007669"/>
    <property type="project" value="UniProtKB-ARBA"/>
</dbReference>
<dbReference type="PRINTS" id="PR00413">
    <property type="entry name" value="HADHALOGNASE"/>
</dbReference>
<dbReference type="AlphaFoldDB" id="A0A319EPK8"/>
<dbReference type="OrthoDB" id="2363873at2759"/>
<dbReference type="PANTHER" id="PTHR43316:SF4">
    <property type="entry name" value="ACID DEHALOGENASE, PUTATIVE (AFU_ORTHOLOGUE AFUA_8G05870)-RELATED"/>
    <property type="match status" value="1"/>
</dbReference>
<sequence>MAATNKHVVFDVVGTCVSYDAFYDAIESRIGDKLRSHNVGSRIFGYAWMEAGEKEYTYLSLSDHYVKFFDVFRAIFYRTLWQAGIKQPHDFATDEDREYLLAAYRTLKPRPGLAECFSQLREAGFTVWALTSGDTPRVAGYLAQGGVEFPAENFVSCDTIGVGKPAPSAYQYLLDQFDKDGLVAWFAAAHMWDAAAAKRCGFKGAWLSVWEKDNCPEIFGRLDVGSGSLAGLVDGIITVTAAMAAKSQ</sequence>
<evidence type="ECO:0000313" key="2">
    <source>
        <dbReference type="EMBL" id="PYI08728.1"/>
    </source>
</evidence>
<dbReference type="Proteomes" id="UP000248423">
    <property type="component" value="Unassembled WGS sequence"/>
</dbReference>
<name>A0A319EPK8_ASPSB</name>
<dbReference type="InterPro" id="IPR051540">
    <property type="entry name" value="S-2-haloacid_dehalogenase"/>
</dbReference>
<dbReference type="PANTHER" id="PTHR43316">
    <property type="entry name" value="HYDROLASE, HALOACID DELAHOGENASE-RELATED"/>
    <property type="match status" value="1"/>
</dbReference>